<name>A0A0G0A216_9BACT</name>
<dbReference type="EMBL" id="LBOW01000002">
    <property type="protein sequence ID" value="KKP45181.1"/>
    <property type="molecule type" value="Genomic_DNA"/>
</dbReference>
<protein>
    <recommendedName>
        <fullName evidence="4">Mannosyl-glycoprotein endo-beta-N-acetylglucosamidase-like domain-containing protein</fullName>
    </recommendedName>
</protein>
<feature type="transmembrane region" description="Helical" evidence="1">
    <location>
        <begin position="20"/>
        <end position="43"/>
    </location>
</feature>
<dbReference type="AlphaFoldDB" id="A0A0G0A216"/>
<reference evidence="2 3" key="1">
    <citation type="journal article" date="2015" name="Nature">
        <title>rRNA introns, odd ribosomes, and small enigmatic genomes across a large radiation of phyla.</title>
        <authorList>
            <person name="Brown C.T."/>
            <person name="Hug L.A."/>
            <person name="Thomas B.C."/>
            <person name="Sharon I."/>
            <person name="Castelle C.J."/>
            <person name="Singh A."/>
            <person name="Wilkins M.J."/>
            <person name="Williams K.H."/>
            <person name="Banfield J.F."/>
        </authorList>
    </citation>
    <scope>NUCLEOTIDE SEQUENCE [LARGE SCALE GENOMIC DNA]</scope>
</reference>
<dbReference type="Proteomes" id="UP000034778">
    <property type="component" value="Unassembled WGS sequence"/>
</dbReference>
<proteinExistence type="predicted"/>
<keyword evidence="1" id="KW-0472">Membrane</keyword>
<evidence type="ECO:0000256" key="1">
    <source>
        <dbReference type="SAM" id="Phobius"/>
    </source>
</evidence>
<keyword evidence="1" id="KW-0812">Transmembrane</keyword>
<accession>A0A0G0A216</accession>
<comment type="caution">
    <text evidence="2">The sequence shown here is derived from an EMBL/GenBank/DDBJ whole genome shotgun (WGS) entry which is preliminary data.</text>
</comment>
<dbReference type="STRING" id="1618566.UR35_C0002G0014"/>
<evidence type="ECO:0008006" key="4">
    <source>
        <dbReference type="Google" id="ProtNLM"/>
    </source>
</evidence>
<evidence type="ECO:0000313" key="2">
    <source>
        <dbReference type="EMBL" id="KKP45181.1"/>
    </source>
</evidence>
<evidence type="ECO:0000313" key="3">
    <source>
        <dbReference type="Proteomes" id="UP000034778"/>
    </source>
</evidence>
<sequence>MQTGIVVGEGNSFSFWKNVFLMIVFFTITPITLGISLFSIFSLQGSHEVEIAKPSTNGVRVYASLPSEFPTVNGLAISSDARPKIIKNYLEKYNSPLLGNENYIVSRSDEVGLDFRLITAIAQQESNLCKIFPEETYNCWGWGIHSKGTLGFASYNEAIDAVTYGLKTEYIDKGLTTPDTIWKKYTPSSPDGAWAKGVNQFMSEME</sequence>
<gene>
    <name evidence="2" type="ORF">UR35_C0002G0014</name>
</gene>
<keyword evidence="1" id="KW-1133">Transmembrane helix</keyword>
<organism evidence="2 3">
    <name type="scientific">Candidatus Woesebacteria bacterium GW2011_GWB1_33_22</name>
    <dbReference type="NCBI Taxonomy" id="1618566"/>
    <lineage>
        <taxon>Bacteria</taxon>
        <taxon>Candidatus Woeseibacteriota</taxon>
    </lineage>
</organism>